<evidence type="ECO:0000313" key="8">
    <source>
        <dbReference type="Proteomes" id="UP000033935"/>
    </source>
</evidence>
<dbReference type="Pfam" id="PF25917">
    <property type="entry name" value="BSH_RND"/>
    <property type="match status" value="1"/>
</dbReference>
<dbReference type="Gene3D" id="2.40.50.100">
    <property type="match status" value="1"/>
</dbReference>
<dbReference type="PANTHER" id="PTHR32347">
    <property type="entry name" value="EFFLUX SYSTEM COMPONENT YKNX-RELATED"/>
    <property type="match status" value="1"/>
</dbReference>
<feature type="compositionally biased region" description="Low complexity" evidence="4">
    <location>
        <begin position="631"/>
        <end position="648"/>
    </location>
</feature>
<evidence type="ECO:0000256" key="2">
    <source>
        <dbReference type="ARBA" id="ARBA00023054"/>
    </source>
</evidence>
<evidence type="ECO:0000313" key="7">
    <source>
        <dbReference type="EMBL" id="KKR04052.1"/>
    </source>
</evidence>
<evidence type="ECO:0000256" key="3">
    <source>
        <dbReference type="SAM" id="Coils"/>
    </source>
</evidence>
<dbReference type="Proteomes" id="UP000033935">
    <property type="component" value="Unassembled WGS sequence"/>
</dbReference>
<gene>
    <name evidence="7" type="ORF">UT30_C0013G0013</name>
</gene>
<reference evidence="7 8" key="1">
    <citation type="journal article" date="2015" name="Nature">
        <title>rRNA introns, odd ribosomes, and small enigmatic genomes across a large radiation of phyla.</title>
        <authorList>
            <person name="Brown C.T."/>
            <person name="Hug L.A."/>
            <person name="Thomas B.C."/>
            <person name="Sharon I."/>
            <person name="Castelle C.J."/>
            <person name="Singh A."/>
            <person name="Wilkins M.J."/>
            <person name="Williams K.H."/>
            <person name="Banfield J.F."/>
        </authorList>
    </citation>
    <scope>NUCLEOTIDE SEQUENCE [LARGE SCALE GENOMIC DNA]</scope>
</reference>
<comment type="subcellular location">
    <subcellularLocation>
        <location evidence="1">Cell envelope</location>
    </subcellularLocation>
</comment>
<dbReference type="Gene3D" id="1.10.287.470">
    <property type="entry name" value="Helix hairpin bin"/>
    <property type="match status" value="1"/>
</dbReference>
<dbReference type="GO" id="GO:0030313">
    <property type="term" value="C:cell envelope"/>
    <property type="evidence" value="ECO:0007669"/>
    <property type="project" value="UniProtKB-SubCell"/>
</dbReference>
<evidence type="ECO:0000259" key="6">
    <source>
        <dbReference type="Pfam" id="PF25990"/>
    </source>
</evidence>
<name>A0A0G0QQX8_9BACT</name>
<dbReference type="AlphaFoldDB" id="A0A0G0QQX8"/>
<evidence type="ECO:0000256" key="1">
    <source>
        <dbReference type="ARBA" id="ARBA00004196"/>
    </source>
</evidence>
<feature type="compositionally biased region" description="Gly residues" evidence="4">
    <location>
        <begin position="649"/>
        <end position="659"/>
    </location>
</feature>
<dbReference type="InterPro" id="IPR058625">
    <property type="entry name" value="MdtA-like_BSH"/>
</dbReference>
<dbReference type="PANTHER" id="PTHR32347:SF14">
    <property type="entry name" value="EFFLUX SYSTEM COMPONENT YKNX-RELATED"/>
    <property type="match status" value="1"/>
</dbReference>
<organism evidence="7 8">
    <name type="scientific">Candidatus Uhrbacteria bacterium GW2011_GWF2_39_13</name>
    <dbReference type="NCBI Taxonomy" id="1618995"/>
    <lineage>
        <taxon>Bacteria</taxon>
        <taxon>Candidatus Uhriibacteriota</taxon>
    </lineage>
</organism>
<dbReference type="InterPro" id="IPR050465">
    <property type="entry name" value="UPF0194_transport"/>
</dbReference>
<dbReference type="SUPFAM" id="SSF111369">
    <property type="entry name" value="HlyD-like secretion proteins"/>
    <property type="match status" value="1"/>
</dbReference>
<sequence>MQRIYQFFRQRKKTVILIGILLLAGGILLVRAFSTETAQTRYVLEVTKQGMLTTSVSGTGQVKGEAEIEVKSEVSGKVVQLIAKSGQQVEEGDIIVVLDAGDAQKSVRDARISLESAQIAYEKLFVDPDALSLLQAENALAQAHRTLTDLENSPTDDDISNTQDEIDNAKRSLEQAQRNLIKIQTSAEQNLESASENGYNAVAEAFADITNLLTDLSDFIGTQESEEKYISYYNLMADSSYSEDVLNDYETAQDSYDIAWSAFQNSSRDSSTQEKVEVITLTLQVAEDVSDALNSAQILLNQIEDYGYENFAIVDHIDEMMITIPSDVATINSIITSLQSSANTIEETNLTAPNSIVDAKDTVEEATISLVVAQENYNDVIDGTDEDEIVQARETVAEREQQLADLTEETDRLDVRLQELSLESARNKYNDAYEELAKYTIRAPISGTLASVNLHVGETASSGSMLAVVVADRFTAQITLNEVDVAKVMIDNHVTLTFDAIEDLTMTGKVLRIDTIGTVSQGVVSYNILITLDTEDQRVLSGMSANISIITNIRQNVVVVSSSAVKLFGDSSYVEVLDGVTEMGGTQGITSDTPPRQVTVEVGLSNDTQTEIISGLYSGEYVVTRMVTDTTTSTPASSTPSLLNSSGRPSGGFGGSFPP</sequence>
<comment type="caution">
    <text evidence="7">The sequence shown here is derived from an EMBL/GenBank/DDBJ whole genome shotgun (WGS) entry which is preliminary data.</text>
</comment>
<dbReference type="Gene3D" id="2.40.30.170">
    <property type="match status" value="1"/>
</dbReference>
<dbReference type="InterPro" id="IPR058636">
    <property type="entry name" value="Beta-barrel_YknX"/>
</dbReference>
<evidence type="ECO:0000259" key="5">
    <source>
        <dbReference type="Pfam" id="PF25917"/>
    </source>
</evidence>
<dbReference type="Gene3D" id="2.40.420.20">
    <property type="match status" value="1"/>
</dbReference>
<feature type="region of interest" description="Disordered" evidence="4">
    <location>
        <begin position="631"/>
        <end position="659"/>
    </location>
</feature>
<protein>
    <submittedName>
        <fullName evidence="7">Efflux transporter, RND family, MFP subunit</fullName>
    </submittedName>
</protein>
<feature type="domain" description="Multidrug resistance protein MdtA-like barrel-sandwich hybrid" evidence="5">
    <location>
        <begin position="68"/>
        <end position="470"/>
    </location>
</feature>
<accession>A0A0G0QQX8</accession>
<evidence type="ECO:0000256" key="4">
    <source>
        <dbReference type="SAM" id="MobiDB-lite"/>
    </source>
</evidence>
<feature type="coiled-coil region" evidence="3">
    <location>
        <begin position="389"/>
        <end position="442"/>
    </location>
</feature>
<proteinExistence type="predicted"/>
<dbReference type="EMBL" id="LBWG01000013">
    <property type="protein sequence ID" value="KKR04052.1"/>
    <property type="molecule type" value="Genomic_DNA"/>
</dbReference>
<keyword evidence="2 3" id="KW-0175">Coiled coil</keyword>
<dbReference type="Pfam" id="PF25990">
    <property type="entry name" value="Beta-barrel_YknX"/>
    <property type="match status" value="1"/>
</dbReference>
<feature type="coiled-coil region" evidence="3">
    <location>
        <begin position="133"/>
        <end position="186"/>
    </location>
</feature>
<feature type="domain" description="YknX-like beta-barrel" evidence="6">
    <location>
        <begin position="476"/>
        <end position="549"/>
    </location>
</feature>